<feature type="transmembrane region" description="Helical" evidence="6">
    <location>
        <begin position="310"/>
        <end position="338"/>
    </location>
</feature>
<evidence type="ECO:0000256" key="2">
    <source>
        <dbReference type="ARBA" id="ARBA00009773"/>
    </source>
</evidence>
<feature type="transmembrane region" description="Helical" evidence="6">
    <location>
        <begin position="37"/>
        <end position="59"/>
    </location>
</feature>
<keyword evidence="4 6" id="KW-1133">Transmembrane helix</keyword>
<evidence type="ECO:0000256" key="6">
    <source>
        <dbReference type="SAM" id="Phobius"/>
    </source>
</evidence>
<feature type="transmembrane region" description="Helical" evidence="6">
    <location>
        <begin position="242"/>
        <end position="261"/>
    </location>
</feature>
<evidence type="ECO:0000256" key="3">
    <source>
        <dbReference type="ARBA" id="ARBA00022692"/>
    </source>
</evidence>
<keyword evidence="5 6" id="KW-0472">Membrane</keyword>
<dbReference type="KEGG" id="bmet:BMMGA3_12255"/>
<name>I3EAT6_BACMM</name>
<keyword evidence="8" id="KW-1185">Reference proteome</keyword>
<dbReference type="PANTHER" id="PTHR21716:SF15">
    <property type="entry name" value="TRANSPORT PROTEIN YRRI-RELATED"/>
    <property type="match status" value="1"/>
</dbReference>
<dbReference type="GO" id="GO:0016020">
    <property type="term" value="C:membrane"/>
    <property type="evidence" value="ECO:0007669"/>
    <property type="project" value="UniProtKB-SubCell"/>
</dbReference>
<feature type="transmembrane region" description="Helical" evidence="6">
    <location>
        <begin position="268"/>
        <end position="290"/>
    </location>
</feature>
<evidence type="ECO:0000256" key="1">
    <source>
        <dbReference type="ARBA" id="ARBA00004141"/>
    </source>
</evidence>
<dbReference type="STRING" id="796606.BMMGA3_12255"/>
<protein>
    <submittedName>
        <fullName evidence="7">UPF0118 membrane protein</fullName>
    </submittedName>
</protein>
<dbReference type="Proteomes" id="UP000027602">
    <property type="component" value="Chromosome"/>
</dbReference>
<evidence type="ECO:0000313" key="8">
    <source>
        <dbReference type="Proteomes" id="UP000027602"/>
    </source>
</evidence>
<feature type="transmembrane region" description="Helical" evidence="6">
    <location>
        <begin position="156"/>
        <end position="178"/>
    </location>
</feature>
<dbReference type="PANTHER" id="PTHR21716">
    <property type="entry name" value="TRANSMEMBRANE PROTEIN"/>
    <property type="match status" value="1"/>
</dbReference>
<keyword evidence="3 6" id="KW-0812">Transmembrane</keyword>
<evidence type="ECO:0000313" key="7">
    <source>
        <dbReference type="EMBL" id="AIE60844.1"/>
    </source>
</evidence>
<evidence type="ECO:0000256" key="5">
    <source>
        <dbReference type="ARBA" id="ARBA00023136"/>
    </source>
</evidence>
<gene>
    <name evidence="7" type="primary">yrrI</name>
    <name evidence="7" type="ORF">BMMGA3_12255</name>
</gene>
<dbReference type="InterPro" id="IPR002549">
    <property type="entry name" value="AI-2E-like"/>
</dbReference>
<dbReference type="GO" id="GO:0055085">
    <property type="term" value="P:transmembrane transport"/>
    <property type="evidence" value="ECO:0007669"/>
    <property type="project" value="TreeGrafter"/>
</dbReference>
<accession>I3EAT6</accession>
<dbReference type="Pfam" id="PF01594">
    <property type="entry name" value="AI-2E_transport"/>
    <property type="match status" value="1"/>
</dbReference>
<proteinExistence type="inferred from homology"/>
<feature type="transmembrane region" description="Helical" evidence="6">
    <location>
        <begin position="71"/>
        <end position="92"/>
    </location>
</feature>
<evidence type="ECO:0000256" key="4">
    <source>
        <dbReference type="ARBA" id="ARBA00022989"/>
    </source>
</evidence>
<dbReference type="OrthoDB" id="9793390at2"/>
<comment type="similarity">
    <text evidence="2">Belongs to the autoinducer-2 exporter (AI-2E) (TC 2.A.86) family.</text>
</comment>
<dbReference type="HOGENOM" id="CLU_031275_8_2_9"/>
<comment type="subcellular location">
    <subcellularLocation>
        <location evidence="1">Membrane</location>
        <topology evidence="1">Multi-pass membrane protein</topology>
    </subcellularLocation>
</comment>
<feature type="transmembrane region" description="Helical" evidence="6">
    <location>
        <begin position="219"/>
        <end position="236"/>
    </location>
</feature>
<dbReference type="RefSeq" id="WP_004435935.1">
    <property type="nucleotide sequence ID" value="NZ_ADWW01000002.1"/>
</dbReference>
<organism evidence="7 8">
    <name type="scientific">Bacillus methanolicus (strain MGA3 / ATCC 53907)</name>
    <dbReference type="NCBI Taxonomy" id="796606"/>
    <lineage>
        <taxon>Bacteria</taxon>
        <taxon>Bacillati</taxon>
        <taxon>Bacillota</taxon>
        <taxon>Bacilli</taxon>
        <taxon>Bacillales</taxon>
        <taxon>Bacillaceae</taxon>
        <taxon>Bacillus</taxon>
    </lineage>
</organism>
<reference evidence="7 8" key="1">
    <citation type="journal article" date="2015" name="BMC Genomics">
        <title>Transcriptome analysis of thermophilic methylotrophic Bacillus methanolicus MGA3 using RNA-sequencing provides detailed insights into its previously uncharted transcriptional landscape.</title>
        <authorList>
            <person name="Irla M."/>
            <person name="Neshat A."/>
            <person name="Brautaset T."/>
            <person name="Ruckert C."/>
            <person name="Kalinowski J."/>
            <person name="Wendisch V.F."/>
        </authorList>
    </citation>
    <scope>NUCLEOTIDE SEQUENCE [LARGE SCALE GENOMIC DNA]</scope>
    <source>
        <strain evidence="8">MGA3 / ATCC 53907</strain>
    </source>
</reference>
<dbReference type="AlphaFoldDB" id="I3EAT6"/>
<feature type="transmembrane region" description="Helical" evidence="6">
    <location>
        <begin position="7"/>
        <end position="25"/>
    </location>
</feature>
<sequence length="362" mass="40709">MDIKMKWFYRLGFLLLLFVVIFVFLKLQEVWVPVVKIVLIVLTPFIIASFITYLLHPVVEKLHETGLHRGVAIVIIYILFFGGVGFALYKAIPAIILQLKDLTEHAPEVAEQYRSWIERIQSKTNAWPNGFQEKIDSGILAFENKMDRILSKTLNSLVNIVNSLFIISIIPFIVFYMLKDYDVMKKAVWYLTPRKWRQQGILFLKDVDKSLGSYIRGQMLVCAIIGSIAALLFWITGIKYPLLLGLIVGLTNVIPYFGPIIGAVPAVMIAATMSVKMAVIAFIIVFSLQFLEGNILSPLIVGKSLHMHPIMIIFALLTGGEVGGIMGLILAVPVLAILKVALLHAKDHFIKVNCEMETRPNE</sequence>
<dbReference type="eggNOG" id="COG0628">
    <property type="taxonomic scope" value="Bacteria"/>
</dbReference>
<dbReference type="EMBL" id="CP007739">
    <property type="protein sequence ID" value="AIE60844.1"/>
    <property type="molecule type" value="Genomic_DNA"/>
</dbReference>